<sequence length="97" mass="10884">MVGLFNWLWTAFLDACGIAREVTVDYGLVSDPELVGSVDHSNEDINWRGAPVYQATGSPGDINPQNCEGCFVRRRRPYIADGNYCFRQMITASDQQH</sequence>
<proteinExistence type="predicted"/>
<dbReference type="AlphaFoldDB" id="A0A1Q5T6P6"/>
<comment type="caution">
    <text evidence="2">The sequence shown here is derived from an EMBL/GenBank/DDBJ whole genome shotgun (WGS) entry which is preliminary data.</text>
</comment>
<dbReference type="Proteomes" id="UP000186955">
    <property type="component" value="Unassembled WGS sequence"/>
</dbReference>
<feature type="chain" id="PRO_5012524757" evidence="1">
    <location>
        <begin position="20"/>
        <end position="97"/>
    </location>
</feature>
<keyword evidence="1" id="KW-0732">Signal</keyword>
<evidence type="ECO:0000313" key="2">
    <source>
        <dbReference type="EMBL" id="OKO95927.1"/>
    </source>
</evidence>
<gene>
    <name evidence="2" type="ORF">PENSUB_10948</name>
</gene>
<protein>
    <submittedName>
        <fullName evidence="2">Uncharacterized protein</fullName>
    </submittedName>
</protein>
<keyword evidence="3" id="KW-1185">Reference proteome</keyword>
<feature type="signal peptide" evidence="1">
    <location>
        <begin position="1"/>
        <end position="19"/>
    </location>
</feature>
<name>A0A1Q5T6P6_9EURO</name>
<accession>A0A1Q5T6P6</accession>
<reference evidence="2 3" key="1">
    <citation type="submission" date="2016-10" db="EMBL/GenBank/DDBJ databases">
        <title>Genome sequence of the ascomycete fungus Penicillium subrubescens.</title>
        <authorList>
            <person name="De Vries R.P."/>
            <person name="Peng M."/>
            <person name="Dilokpimol A."/>
            <person name="Hilden K."/>
            <person name="Makela M.R."/>
            <person name="Grigoriev I."/>
            <person name="Riley R."/>
            <person name="Granchi Z."/>
        </authorList>
    </citation>
    <scope>NUCLEOTIDE SEQUENCE [LARGE SCALE GENOMIC DNA]</scope>
    <source>
        <strain evidence="2 3">CBS 132785</strain>
    </source>
</reference>
<evidence type="ECO:0000313" key="3">
    <source>
        <dbReference type="Proteomes" id="UP000186955"/>
    </source>
</evidence>
<dbReference type="EMBL" id="MNBE01000701">
    <property type="protein sequence ID" value="OKO95927.1"/>
    <property type="molecule type" value="Genomic_DNA"/>
</dbReference>
<organism evidence="2 3">
    <name type="scientific">Penicillium subrubescens</name>
    <dbReference type="NCBI Taxonomy" id="1316194"/>
    <lineage>
        <taxon>Eukaryota</taxon>
        <taxon>Fungi</taxon>
        <taxon>Dikarya</taxon>
        <taxon>Ascomycota</taxon>
        <taxon>Pezizomycotina</taxon>
        <taxon>Eurotiomycetes</taxon>
        <taxon>Eurotiomycetidae</taxon>
        <taxon>Eurotiales</taxon>
        <taxon>Aspergillaceae</taxon>
        <taxon>Penicillium</taxon>
    </lineage>
</organism>
<evidence type="ECO:0000256" key="1">
    <source>
        <dbReference type="SAM" id="SignalP"/>
    </source>
</evidence>